<evidence type="ECO:0000256" key="1">
    <source>
        <dbReference type="SAM" id="SignalP"/>
    </source>
</evidence>
<reference evidence="2 3" key="1">
    <citation type="submission" date="2019-02" db="EMBL/GenBank/DDBJ databases">
        <title>Genomic plasticity associated with the antimicrobial resistance in Vibrio cholerae.</title>
        <authorList>
            <person name="Verma J."/>
            <person name="Bag S."/>
            <person name="Saha B."/>
            <person name="Kumar P."/>
            <person name="Ghosh T.S."/>
            <person name="Dayal M."/>
            <person name="Senapati T."/>
            <person name="Mehra S."/>
            <person name="Dey P."/>
            <person name="Desigamani A."/>
            <person name="Kumar D."/>
            <person name="Rana P."/>
            <person name="Kumar B."/>
            <person name="Maiti T.K."/>
            <person name="Sharma N.C."/>
            <person name="Bhadra R.K."/>
            <person name="Mutreja A."/>
            <person name="Nair G.B."/>
            <person name="Ramamurthy T."/>
            <person name="Das B."/>
        </authorList>
    </citation>
    <scope>NUCLEOTIDE SEQUENCE [LARGE SCALE GENOMIC DNA]</scope>
    <source>
        <strain evidence="2 3">IDH06781</strain>
    </source>
</reference>
<proteinExistence type="predicted"/>
<dbReference type="Proteomes" id="UP000294145">
    <property type="component" value="Unassembled WGS sequence"/>
</dbReference>
<evidence type="ECO:0000313" key="3">
    <source>
        <dbReference type="Proteomes" id="UP000294145"/>
    </source>
</evidence>
<evidence type="ECO:0008006" key="4">
    <source>
        <dbReference type="Google" id="ProtNLM"/>
    </source>
</evidence>
<feature type="signal peptide" evidence="1">
    <location>
        <begin position="1"/>
        <end position="19"/>
    </location>
</feature>
<dbReference type="EMBL" id="SISP01000020">
    <property type="protein sequence ID" value="TBM41329.1"/>
    <property type="molecule type" value="Genomic_DNA"/>
</dbReference>
<sequence>MKKLIITMGLTLVTSSALANVDPVVSEYQKIYGLQKAAPSLAETLIAVNARTASGCDLVAPLDSLIKFDEVAALAYMVNAKGRMDGSDEMTAQLDKATIAVCQSLLSKMVGEPKEVTELQKALSDITSKYSLSVMSGTDNETASKQLSADFNELRDNYLKAD</sequence>
<organism evidence="2 3">
    <name type="scientific">Vibrio cholerae</name>
    <dbReference type="NCBI Taxonomy" id="666"/>
    <lineage>
        <taxon>Bacteria</taxon>
        <taxon>Pseudomonadati</taxon>
        <taxon>Pseudomonadota</taxon>
        <taxon>Gammaproteobacteria</taxon>
        <taxon>Vibrionales</taxon>
        <taxon>Vibrionaceae</taxon>
        <taxon>Vibrio</taxon>
    </lineage>
</organism>
<comment type="caution">
    <text evidence="2">The sequence shown here is derived from an EMBL/GenBank/DDBJ whole genome shotgun (WGS) entry which is preliminary data.</text>
</comment>
<keyword evidence="1" id="KW-0732">Signal</keyword>
<evidence type="ECO:0000313" key="2">
    <source>
        <dbReference type="EMBL" id="TBM41329.1"/>
    </source>
</evidence>
<protein>
    <recommendedName>
        <fullName evidence="4">Lipoprotein</fullName>
    </recommendedName>
</protein>
<dbReference type="AlphaFoldDB" id="A0A7Z7YAP8"/>
<name>A0A7Z7YAP8_VIBCL</name>
<gene>
    <name evidence="2" type="ORF">EYB64_12200</name>
</gene>
<feature type="chain" id="PRO_5031132227" description="Lipoprotein" evidence="1">
    <location>
        <begin position="20"/>
        <end position="162"/>
    </location>
</feature>
<dbReference type="RefSeq" id="WP_154813816.1">
    <property type="nucleotide sequence ID" value="NZ_SISP01000020.1"/>
</dbReference>
<accession>A0A7Z7YAP8</accession>